<accession>A0A0S2GLE7</accession>
<evidence type="ECO:0000313" key="2">
    <source>
        <dbReference type="Proteomes" id="UP000222142"/>
    </source>
</evidence>
<protein>
    <submittedName>
        <fullName evidence="1">Uncharacterized protein</fullName>
    </submittedName>
</protein>
<dbReference type="SUPFAM" id="SSF47413">
    <property type="entry name" value="lambda repressor-like DNA-binding domains"/>
    <property type="match status" value="1"/>
</dbReference>
<gene>
    <name evidence="1" type="ORF">XO27_0034</name>
</gene>
<dbReference type="Proteomes" id="UP000222142">
    <property type="component" value="Segment"/>
</dbReference>
<dbReference type="EMBL" id="KT967075">
    <property type="protein sequence ID" value="ALN97353.1"/>
    <property type="molecule type" value="Genomic_DNA"/>
</dbReference>
<evidence type="ECO:0000313" key="1">
    <source>
        <dbReference type="EMBL" id="ALN97353.1"/>
    </source>
</evidence>
<dbReference type="GO" id="GO:0003677">
    <property type="term" value="F:DNA binding"/>
    <property type="evidence" value="ECO:0007669"/>
    <property type="project" value="InterPro"/>
</dbReference>
<dbReference type="InterPro" id="IPR010982">
    <property type="entry name" value="Lambda_DNA-bd_dom_sf"/>
</dbReference>
<organism evidence="1 2">
    <name type="scientific">Bacillus phage phi4I1</name>
    <dbReference type="NCBI Taxonomy" id="1643325"/>
    <lineage>
        <taxon>Viruses</taxon>
        <taxon>Duplodnaviria</taxon>
        <taxon>Heunggongvirae</taxon>
        <taxon>Uroviricota</taxon>
        <taxon>Caudoviricetes</taxon>
        <taxon>Camtrevirus</taxon>
        <taxon>Camtrevirus BtCS33</taxon>
    </lineage>
</organism>
<sequence>MIKLMGIGARIKKLRKQRNWTQEILGKR</sequence>
<proteinExistence type="predicted"/>
<dbReference type="Gene3D" id="1.10.260.40">
    <property type="entry name" value="lambda repressor-like DNA-binding domains"/>
    <property type="match status" value="1"/>
</dbReference>
<name>A0A0S2GLE7_9CAUD</name>
<reference evidence="1 2" key="1">
    <citation type="submission" date="2015-10" db="EMBL/GenBank/DDBJ databases">
        <title>Whole Genome Sequencing of Bacillus ACT Group Temperature Bacteriophages.</title>
        <authorList>
            <person name="Fouts D.E."/>
            <person name="Rasko D.A."/>
            <person name="Cer R.R."/>
            <person name="Jiang L."/>
            <person name="Fedorova N.B."/>
            <person name="Shvartsbeyn A."/>
            <person name="Read T.D."/>
            <person name="Gill S.R."/>
            <person name="Klumpp J."/>
            <person name="Calendar R."/>
        </authorList>
    </citation>
    <scope>NUCLEOTIDE SEQUENCE [LARGE SCALE GENOMIC DNA]</scope>
</reference>